<feature type="region of interest" description="Disordered" evidence="1">
    <location>
        <begin position="287"/>
        <end position="360"/>
    </location>
</feature>
<keyword evidence="2" id="KW-0472">Membrane</keyword>
<feature type="compositionally biased region" description="Low complexity" evidence="1">
    <location>
        <begin position="490"/>
        <end position="500"/>
    </location>
</feature>
<feature type="region of interest" description="Disordered" evidence="1">
    <location>
        <begin position="1"/>
        <end position="27"/>
    </location>
</feature>
<reference evidence="3" key="1">
    <citation type="submission" date="2019-04" db="EMBL/GenBank/DDBJ databases">
        <title>Sequencing of skin fungus with MAO and IRED activity.</title>
        <authorList>
            <person name="Marsaioli A.J."/>
            <person name="Bonatto J.M.C."/>
            <person name="Reis Junior O."/>
        </authorList>
    </citation>
    <scope>NUCLEOTIDE SEQUENCE</scope>
    <source>
        <strain evidence="3">28M1</strain>
    </source>
</reference>
<dbReference type="InterPro" id="IPR037651">
    <property type="entry name" value="Swc3"/>
</dbReference>
<dbReference type="OrthoDB" id="5421842at2759"/>
<feature type="transmembrane region" description="Helical" evidence="2">
    <location>
        <begin position="61"/>
        <end position="79"/>
    </location>
</feature>
<feature type="compositionally biased region" description="Basic and acidic residues" evidence="1">
    <location>
        <begin position="189"/>
        <end position="271"/>
    </location>
</feature>
<feature type="transmembrane region" description="Helical" evidence="2">
    <location>
        <begin position="100"/>
        <end position="116"/>
    </location>
</feature>
<evidence type="ECO:0000313" key="3">
    <source>
        <dbReference type="EMBL" id="KAF3036279.1"/>
    </source>
</evidence>
<proteinExistence type="predicted"/>
<feature type="region of interest" description="Disordered" evidence="1">
    <location>
        <begin position="375"/>
        <end position="405"/>
    </location>
</feature>
<feature type="compositionally biased region" description="Low complexity" evidence="1">
    <location>
        <begin position="18"/>
        <end position="27"/>
    </location>
</feature>
<gene>
    <name evidence="3" type="ORF">E8E12_002072</name>
</gene>
<dbReference type="Proteomes" id="UP000758155">
    <property type="component" value="Unassembled WGS sequence"/>
</dbReference>
<feature type="compositionally biased region" description="Gly residues" evidence="1">
    <location>
        <begin position="131"/>
        <end position="147"/>
    </location>
</feature>
<dbReference type="GO" id="GO:0140849">
    <property type="term" value="F:ATP-dependent H2AZ histone chaperone activity"/>
    <property type="evidence" value="ECO:0007669"/>
    <property type="project" value="InterPro"/>
</dbReference>
<dbReference type="AlphaFoldDB" id="A0A9P4WMB5"/>
<sequence length="705" mass="76745">MDGPPPPPKHGENPKTTGGSHAPPGSGSGLPPGNYDIFIIPPHSSGGGFVYLPSLQVQRNSFIAGIASTLASIAVWKVIEPQLKQYFQMVTQGVSSGGSGVILLVVLVGVAGWVFGQTQGGGKFGAFGPGSGSQGATGTGAGAGAGYQHGTPPPNGSFPGAGGSRPQSGSWGGYQQHGASSPPPEDAESTFKKEQAKAEEERKRAEEEETRKKAEAKRREDDARRAKEEADRKRAEEERRKRDEEERRRAEAQRKKAEEEARRLAEEAKKIADEVARKAAWEELKRAEEARKKREEEEKAKEEAAKQARAKAEKEKWEKMRQREREQREREARERLAKEKAKKLQEQREKEDAEREAREAAARAAIEKEIREKLEAEQKAKAAEEAARKAEDEKAAAEAAAAKEKAAAEAAALKAKADAERAERLKAARERAQRDREARLKAEADKIKAEAAAAVPDPSAGRRSTTYGGIGGGERLDPYAGARSPPIPSPSVTSTHSSPIKATVSPKKNYEKPTAKSYFGTEARSSASRSHVSSAYSESSYAESISTARTTPPPSQRGPYSTADPNKIIIKAVYLFNDLFPKPVAQLVANVGKVTDGLVLKIQSEGLFIDDDVRNIPQREWDVKAWTLKLVETGTQPSKGLHILRASVRDADGKKYVFLIDESESWKLALGLQRLRKGSQVRSLQNSQMAPNDVIRLLNTVPPLS</sequence>
<dbReference type="GO" id="GO:0000812">
    <property type="term" value="C:Swr1 complex"/>
    <property type="evidence" value="ECO:0007669"/>
    <property type="project" value="InterPro"/>
</dbReference>
<evidence type="ECO:0000256" key="1">
    <source>
        <dbReference type="SAM" id="MobiDB-lite"/>
    </source>
</evidence>
<organism evidence="3 4">
    <name type="scientific">Didymella heteroderae</name>
    <dbReference type="NCBI Taxonomy" id="1769908"/>
    <lineage>
        <taxon>Eukaryota</taxon>
        <taxon>Fungi</taxon>
        <taxon>Dikarya</taxon>
        <taxon>Ascomycota</taxon>
        <taxon>Pezizomycotina</taxon>
        <taxon>Dothideomycetes</taxon>
        <taxon>Pleosporomycetidae</taxon>
        <taxon>Pleosporales</taxon>
        <taxon>Pleosporineae</taxon>
        <taxon>Didymellaceae</taxon>
        <taxon>Didymella</taxon>
    </lineage>
</organism>
<dbReference type="EMBL" id="SWKV01000051">
    <property type="protein sequence ID" value="KAF3036279.1"/>
    <property type="molecule type" value="Genomic_DNA"/>
</dbReference>
<dbReference type="PANTHER" id="PTHR28108:SF1">
    <property type="entry name" value="SWR1-COMPLEX PROTEIN 3"/>
    <property type="match status" value="1"/>
</dbReference>
<protein>
    <submittedName>
        <fullName evidence="3">Uncharacterized protein</fullName>
    </submittedName>
</protein>
<keyword evidence="2" id="KW-0812">Transmembrane</keyword>
<keyword evidence="4" id="KW-1185">Reference proteome</keyword>
<keyword evidence="2" id="KW-1133">Transmembrane helix</keyword>
<comment type="caution">
    <text evidence="3">The sequence shown here is derived from an EMBL/GenBank/DDBJ whole genome shotgun (WGS) entry which is preliminary data.</text>
</comment>
<accession>A0A9P4WMB5</accession>
<feature type="region of interest" description="Disordered" evidence="1">
    <location>
        <begin position="424"/>
        <end position="512"/>
    </location>
</feature>
<name>A0A9P4WMB5_9PLEO</name>
<feature type="compositionally biased region" description="Basic and acidic residues" evidence="1">
    <location>
        <begin position="424"/>
        <end position="449"/>
    </location>
</feature>
<dbReference type="PANTHER" id="PTHR28108">
    <property type="entry name" value="SWR1-COMPLEX PROTEIN 3"/>
    <property type="match status" value="1"/>
</dbReference>
<evidence type="ECO:0000313" key="4">
    <source>
        <dbReference type="Proteomes" id="UP000758155"/>
    </source>
</evidence>
<feature type="region of interest" description="Disordered" evidence="1">
    <location>
        <begin position="131"/>
        <end position="271"/>
    </location>
</feature>
<evidence type="ECO:0000256" key="2">
    <source>
        <dbReference type="SAM" id="Phobius"/>
    </source>
</evidence>